<keyword evidence="5 9" id="KW-0408">Iron</keyword>
<evidence type="ECO:0000313" key="11">
    <source>
        <dbReference type="EMBL" id="QLG49653.1"/>
    </source>
</evidence>
<dbReference type="GO" id="GO:0004527">
    <property type="term" value="F:exonuclease activity"/>
    <property type="evidence" value="ECO:0007669"/>
    <property type="project" value="UniProtKB-KW"/>
</dbReference>
<evidence type="ECO:0000313" key="12">
    <source>
        <dbReference type="Proteomes" id="UP000509241"/>
    </source>
</evidence>
<dbReference type="KEGG" id="haly:HYG82_12665"/>
<dbReference type="NCBIfam" id="TIGR00372">
    <property type="entry name" value="cas4"/>
    <property type="match status" value="1"/>
</dbReference>
<dbReference type="EMBL" id="CP058601">
    <property type="protein sequence ID" value="QLG49653.1"/>
    <property type="molecule type" value="Genomic_DNA"/>
</dbReference>
<protein>
    <recommendedName>
        <fullName evidence="9">CRISPR-associated exonuclease Cas4</fullName>
        <ecNumber evidence="9">3.1.12.1</ecNumber>
    </recommendedName>
</protein>
<dbReference type="InterPro" id="IPR022765">
    <property type="entry name" value="Dna2/Cas4_DUF83"/>
</dbReference>
<evidence type="ECO:0000256" key="5">
    <source>
        <dbReference type="ARBA" id="ARBA00023004"/>
    </source>
</evidence>
<organism evidence="11 12">
    <name type="scientific">Natrinema halophilum</name>
    <dbReference type="NCBI Taxonomy" id="1699371"/>
    <lineage>
        <taxon>Archaea</taxon>
        <taxon>Methanobacteriati</taxon>
        <taxon>Methanobacteriota</taxon>
        <taxon>Stenosarchaea group</taxon>
        <taxon>Halobacteria</taxon>
        <taxon>Halobacteriales</taxon>
        <taxon>Natrialbaceae</taxon>
        <taxon>Natrinema</taxon>
    </lineage>
</organism>
<keyword evidence="4 9" id="KW-0269">Exonuclease</keyword>
<keyword evidence="2 9" id="KW-0479">Metal-binding</keyword>
<keyword evidence="12" id="KW-1185">Reference proteome</keyword>
<name>A0A7D5GNT3_9EURY</name>
<dbReference type="GO" id="GO:0051536">
    <property type="term" value="F:iron-sulfur cluster binding"/>
    <property type="evidence" value="ECO:0007669"/>
    <property type="project" value="UniProtKB-KW"/>
</dbReference>
<proteinExistence type="inferred from homology"/>
<evidence type="ECO:0000256" key="6">
    <source>
        <dbReference type="ARBA" id="ARBA00023014"/>
    </source>
</evidence>
<accession>A0A7D5GNT3</accession>
<comment type="function">
    <text evidence="9">CRISPR (clustered regularly interspaced short palindromic repeat) is an adaptive immune system that provides protection against mobile genetic elements (viruses, transposable elements and conjugative plasmids). CRISPR clusters contain sequences complementary to antecedent mobile elements and target invading nucleic acids. CRISPR clusters are transcribed and processed into CRISPR RNA (crRNA).</text>
</comment>
<evidence type="ECO:0000256" key="4">
    <source>
        <dbReference type="ARBA" id="ARBA00022839"/>
    </source>
</evidence>
<evidence type="ECO:0000256" key="8">
    <source>
        <dbReference type="ARBA" id="ARBA00023211"/>
    </source>
</evidence>
<dbReference type="GO" id="GO:0051607">
    <property type="term" value="P:defense response to virus"/>
    <property type="evidence" value="ECO:0007669"/>
    <property type="project" value="UniProtKB-KW"/>
</dbReference>
<dbReference type="PANTHER" id="PTHR37168">
    <property type="entry name" value="CRISPR-ASSOCIATED EXONUCLEASE CAS4"/>
    <property type="match status" value="1"/>
</dbReference>
<keyword evidence="1 9" id="KW-0540">Nuclease</keyword>
<evidence type="ECO:0000256" key="3">
    <source>
        <dbReference type="ARBA" id="ARBA00022801"/>
    </source>
</evidence>
<keyword evidence="7 9" id="KW-0051">Antiviral defense</keyword>
<keyword evidence="6 9" id="KW-0411">Iron-sulfur</keyword>
<reference evidence="11 12" key="1">
    <citation type="submission" date="2020-07" db="EMBL/GenBank/DDBJ databases">
        <authorList>
            <person name="Cui H."/>
        </authorList>
    </citation>
    <scope>NUCLEOTIDE SEQUENCE [LARGE SCALE GENOMIC DNA]</scope>
    <source>
        <strain evidence="11 12">YPL8</strain>
    </source>
</reference>
<evidence type="ECO:0000256" key="1">
    <source>
        <dbReference type="ARBA" id="ARBA00022722"/>
    </source>
</evidence>
<evidence type="ECO:0000256" key="2">
    <source>
        <dbReference type="ARBA" id="ARBA00022723"/>
    </source>
</evidence>
<dbReference type="InterPro" id="IPR013343">
    <property type="entry name" value="CRISPR-assoc_prot_Cas4"/>
</dbReference>
<dbReference type="RefSeq" id="WP_179261409.1">
    <property type="nucleotide sequence ID" value="NZ_CP058601.1"/>
</dbReference>
<dbReference type="OrthoDB" id="42881at2157"/>
<keyword evidence="8 9" id="KW-0464">Manganese</keyword>
<dbReference type="Pfam" id="PF01930">
    <property type="entry name" value="Cas_Cas4"/>
    <property type="match status" value="1"/>
</dbReference>
<dbReference type="EC" id="3.1.12.1" evidence="9"/>
<comment type="similarity">
    <text evidence="9">Belongs to the CRISPR-associated exonuclease Cas4 family.</text>
</comment>
<dbReference type="InterPro" id="IPR011604">
    <property type="entry name" value="PDDEXK-like_dom_sf"/>
</dbReference>
<dbReference type="AlphaFoldDB" id="A0A7D5GNT3"/>
<sequence>MTETDPVTRLLETARGNPVDNPFRVTGVMMQYYHVCKRELWFESRNLEIDRENPTVVRGTRIDNTAYDENRRNLHLGMISIDLLEDGRVIEVKPSSALTKPAKMQLSYYLWYLEQIAEVTTDGVLAHPKERNRESVELTDERKMKVEDAIRGIYDVVSKEMPPPAVEKPFCDSCAYHDFCWC</sequence>
<gene>
    <name evidence="11" type="primary">cas4</name>
    <name evidence="11" type="ORF">HYG82_12665</name>
</gene>
<comment type="cofactor">
    <cofactor evidence="9">
        <name>iron-sulfur cluster</name>
        <dbReference type="ChEBI" id="CHEBI:30408"/>
    </cofactor>
</comment>
<dbReference type="Gene3D" id="3.90.320.10">
    <property type="match status" value="1"/>
</dbReference>
<keyword evidence="3 9" id="KW-0378">Hydrolase</keyword>
<dbReference type="PANTHER" id="PTHR37168:SF2">
    <property type="entry name" value="CRISPR-ASSOCIATED EXONUCLEASE CAS4"/>
    <property type="match status" value="1"/>
</dbReference>
<evidence type="ECO:0000256" key="7">
    <source>
        <dbReference type="ARBA" id="ARBA00023118"/>
    </source>
</evidence>
<feature type="domain" description="DUF83" evidence="10">
    <location>
        <begin position="26"/>
        <end position="182"/>
    </location>
</feature>
<dbReference type="GeneID" id="56034158"/>
<dbReference type="GO" id="GO:0046872">
    <property type="term" value="F:metal ion binding"/>
    <property type="evidence" value="ECO:0007669"/>
    <property type="project" value="UniProtKB-KW"/>
</dbReference>
<comment type="cofactor">
    <cofactor evidence="9">
        <name>Mg(2+)</name>
        <dbReference type="ChEBI" id="CHEBI:18420"/>
    </cofactor>
    <cofactor evidence="9">
        <name>Mn(2+)</name>
        <dbReference type="ChEBI" id="CHEBI:29035"/>
    </cofactor>
    <text evidence="9">Mg(2+) or Mn(2+) required for ssDNA cleavage activity.</text>
</comment>
<evidence type="ECO:0000259" key="10">
    <source>
        <dbReference type="Pfam" id="PF01930"/>
    </source>
</evidence>
<evidence type="ECO:0000256" key="9">
    <source>
        <dbReference type="RuleBase" id="RU365022"/>
    </source>
</evidence>
<dbReference type="Proteomes" id="UP000509241">
    <property type="component" value="Chromosome"/>
</dbReference>